<sequence>MVKITFKTLQQKQFFIEAEPTETVADLKKKIEADQGFPVDSQKIIFSGKLSLTVHRARLSRSPSRTSTGKILSDDKTVADANFKEKDFCVVMVTKAKPAPAAAAAAVASTSSAAPTPAPVPATPAQPAPAPVAPNAPGPAPAAAAPATTEAETPSASNIPSDSSSSFLAGSALETSINEMVAMGFPRDQVMKALRASFNNPHRAVEYLMTGIPETSADQAPPPSAANPPGTPSPSTGSAAPLAAATPAPAPPTNAPRNLFEAAAAARSQPQAAATGGEAPSGELAALRSTPIFGQLRALVQQNPALLQPFLQQLGASNPELLTLIERNQAEFVQFLQEGTEGDDDAEGLMDQFGDGGEMGEDGAQYVQVTEEEKASIERLVAMGFDRQMAITAFLACDRNEELAANYLLENQFDFDD</sequence>
<feature type="compositionally biased region" description="Low complexity" evidence="6">
    <location>
        <begin position="141"/>
        <end position="166"/>
    </location>
</feature>
<dbReference type="PANTHER" id="PTHR10621">
    <property type="entry name" value="UV EXCISION REPAIR PROTEIN RAD23"/>
    <property type="match status" value="1"/>
</dbReference>
<dbReference type="InterPro" id="IPR036353">
    <property type="entry name" value="XPC-bd_sf"/>
</dbReference>
<dbReference type="Gene3D" id="1.10.10.540">
    <property type="entry name" value="XPC-binding domain"/>
    <property type="match status" value="1"/>
</dbReference>
<keyword evidence="3 5" id="KW-0234">DNA repair</keyword>
<keyword evidence="10" id="KW-1185">Reference proteome</keyword>
<dbReference type="PANTHER" id="PTHR10621:SF0">
    <property type="entry name" value="UV EXCISION REPAIR PROTEIN RAD23"/>
    <property type="match status" value="1"/>
</dbReference>
<proteinExistence type="inferred from homology"/>
<comment type="subcellular location">
    <subcellularLocation>
        <location evidence="5">Nucleus</location>
    </subcellularLocation>
    <subcellularLocation>
        <location evidence="5">Cytoplasm</location>
    </subcellularLocation>
</comment>
<feature type="domain" description="UBA" evidence="7">
    <location>
        <begin position="370"/>
        <end position="411"/>
    </location>
</feature>
<dbReference type="InterPro" id="IPR000626">
    <property type="entry name" value="Ubiquitin-like_dom"/>
</dbReference>
<dbReference type="SMART" id="SM00727">
    <property type="entry name" value="STI1"/>
    <property type="match status" value="1"/>
</dbReference>
<feature type="region of interest" description="Disordered" evidence="6">
    <location>
        <begin position="214"/>
        <end position="256"/>
    </location>
</feature>
<dbReference type="InterPro" id="IPR006636">
    <property type="entry name" value="STI1_HS-bd"/>
</dbReference>
<name>A0A0D6ENJ1_SPOSA</name>
<dbReference type="EMBL" id="CENE01000013">
    <property type="protein sequence ID" value="CEQ41313.1"/>
    <property type="molecule type" value="Genomic_DNA"/>
</dbReference>
<evidence type="ECO:0000259" key="7">
    <source>
        <dbReference type="PROSITE" id="PS50030"/>
    </source>
</evidence>
<dbReference type="PROSITE" id="PS50053">
    <property type="entry name" value="UBIQUITIN_2"/>
    <property type="match status" value="1"/>
</dbReference>
<dbReference type="InterPro" id="IPR029071">
    <property type="entry name" value="Ubiquitin-like_domsf"/>
</dbReference>
<dbReference type="AlphaFoldDB" id="A0A0D6ENJ1"/>
<reference evidence="10" key="1">
    <citation type="submission" date="2015-02" db="EMBL/GenBank/DDBJ databases">
        <authorList>
            <person name="Gon?alves P."/>
        </authorList>
    </citation>
    <scope>NUCLEOTIDE SEQUENCE [LARGE SCALE GENOMIC DNA]</scope>
</reference>
<dbReference type="SMART" id="SM00165">
    <property type="entry name" value="UBA"/>
    <property type="match status" value="2"/>
</dbReference>
<evidence type="ECO:0000256" key="2">
    <source>
        <dbReference type="ARBA" id="ARBA00022763"/>
    </source>
</evidence>
<dbReference type="InterPro" id="IPR004806">
    <property type="entry name" value="Rad23"/>
</dbReference>
<dbReference type="SUPFAM" id="SSF101238">
    <property type="entry name" value="XPC-binding domain"/>
    <property type="match status" value="1"/>
</dbReference>
<dbReference type="InterPro" id="IPR015360">
    <property type="entry name" value="XPC-bd"/>
</dbReference>
<comment type="function">
    <text evidence="5">Multiubiquitin chain receptor involved in modulation of proteasomal degradation. Involved in nucleotide excision repair.</text>
</comment>
<evidence type="ECO:0000256" key="5">
    <source>
        <dbReference type="RuleBase" id="RU367049"/>
    </source>
</evidence>
<protein>
    <recommendedName>
        <fullName evidence="5">UV excision repair protein RAD23</fullName>
    </recommendedName>
</protein>
<dbReference type="Gene3D" id="3.10.20.90">
    <property type="entry name" value="Phosphatidylinositol 3-kinase Catalytic Subunit, Chain A, domain 1"/>
    <property type="match status" value="1"/>
</dbReference>
<evidence type="ECO:0000256" key="6">
    <source>
        <dbReference type="SAM" id="MobiDB-lite"/>
    </source>
</evidence>
<dbReference type="SMART" id="SM00213">
    <property type="entry name" value="UBQ"/>
    <property type="match status" value="1"/>
</dbReference>
<feature type="domain" description="UBA" evidence="7">
    <location>
        <begin position="171"/>
        <end position="211"/>
    </location>
</feature>
<dbReference type="GO" id="GO:0043130">
    <property type="term" value="F:ubiquitin binding"/>
    <property type="evidence" value="ECO:0007669"/>
    <property type="project" value="UniProtKB-UniRule"/>
</dbReference>
<feature type="compositionally biased region" description="Low complexity" evidence="6">
    <location>
        <begin position="233"/>
        <end position="247"/>
    </location>
</feature>
<dbReference type="CDD" id="cd14280">
    <property type="entry name" value="UBA1_Rad23_like"/>
    <property type="match status" value="1"/>
</dbReference>
<evidence type="ECO:0000256" key="4">
    <source>
        <dbReference type="ARBA" id="ARBA00023242"/>
    </source>
</evidence>
<dbReference type="NCBIfam" id="TIGR00601">
    <property type="entry name" value="rad23"/>
    <property type="match status" value="1"/>
</dbReference>
<dbReference type="CDD" id="cd01805">
    <property type="entry name" value="Ubl_Rad23"/>
    <property type="match status" value="1"/>
</dbReference>
<gene>
    <name evidence="9" type="primary">SPOSA6832_03019</name>
</gene>
<dbReference type="FunFam" id="1.10.8.10:FF:000003">
    <property type="entry name" value="UV excision repair protein RAD23 homolog"/>
    <property type="match status" value="1"/>
</dbReference>
<dbReference type="GO" id="GO:0005654">
    <property type="term" value="C:nucleoplasm"/>
    <property type="evidence" value="ECO:0007669"/>
    <property type="project" value="TreeGrafter"/>
</dbReference>
<dbReference type="OrthoDB" id="419317at2759"/>
<dbReference type="SUPFAM" id="SSF54236">
    <property type="entry name" value="Ubiquitin-like"/>
    <property type="match status" value="1"/>
</dbReference>
<evidence type="ECO:0000259" key="8">
    <source>
        <dbReference type="PROSITE" id="PS50053"/>
    </source>
</evidence>
<dbReference type="GO" id="GO:0043161">
    <property type="term" value="P:proteasome-mediated ubiquitin-dependent protein catabolic process"/>
    <property type="evidence" value="ECO:0007669"/>
    <property type="project" value="UniProtKB-UniRule"/>
</dbReference>
<dbReference type="GO" id="GO:0005829">
    <property type="term" value="C:cytosol"/>
    <property type="evidence" value="ECO:0007669"/>
    <property type="project" value="TreeGrafter"/>
</dbReference>
<dbReference type="Pfam" id="PF00240">
    <property type="entry name" value="ubiquitin"/>
    <property type="match status" value="1"/>
</dbReference>
<dbReference type="PRINTS" id="PR01839">
    <property type="entry name" value="RAD23PROTEIN"/>
</dbReference>
<dbReference type="InterPro" id="IPR015940">
    <property type="entry name" value="UBA"/>
</dbReference>
<feature type="compositionally biased region" description="Pro residues" evidence="6">
    <location>
        <begin position="116"/>
        <end position="140"/>
    </location>
</feature>
<dbReference type="SUPFAM" id="SSF46934">
    <property type="entry name" value="UBA-like"/>
    <property type="match status" value="2"/>
</dbReference>
<feature type="domain" description="Ubiquitin-like" evidence="8">
    <location>
        <begin position="2"/>
        <end position="98"/>
    </location>
</feature>
<feature type="region of interest" description="Disordered" evidence="6">
    <location>
        <begin position="112"/>
        <end position="166"/>
    </location>
</feature>
<evidence type="ECO:0000313" key="9">
    <source>
        <dbReference type="EMBL" id="CEQ41313.1"/>
    </source>
</evidence>
<organism evidence="9 10">
    <name type="scientific">Sporidiobolus salmonicolor</name>
    <name type="common">Yeast-like fungus</name>
    <name type="synonym">Sporobolomyces salmonicolor</name>
    <dbReference type="NCBI Taxonomy" id="5005"/>
    <lineage>
        <taxon>Eukaryota</taxon>
        <taxon>Fungi</taxon>
        <taxon>Dikarya</taxon>
        <taxon>Basidiomycota</taxon>
        <taxon>Pucciniomycotina</taxon>
        <taxon>Microbotryomycetes</taxon>
        <taxon>Sporidiobolales</taxon>
        <taxon>Sporidiobolaceae</taxon>
        <taxon>Sporobolomyces</taxon>
    </lineage>
</organism>
<dbReference type="InterPro" id="IPR009060">
    <property type="entry name" value="UBA-like_sf"/>
</dbReference>
<dbReference type="GO" id="GO:0070628">
    <property type="term" value="F:proteasome binding"/>
    <property type="evidence" value="ECO:0007669"/>
    <property type="project" value="TreeGrafter"/>
</dbReference>
<dbReference type="Pfam" id="PF09280">
    <property type="entry name" value="XPC-binding"/>
    <property type="match status" value="1"/>
</dbReference>
<dbReference type="GO" id="GO:0031593">
    <property type="term" value="F:polyubiquitin modification-dependent protein binding"/>
    <property type="evidence" value="ECO:0007669"/>
    <property type="project" value="UniProtKB-UniRule"/>
</dbReference>
<keyword evidence="2 5" id="KW-0227">DNA damage</keyword>
<evidence type="ECO:0000313" key="10">
    <source>
        <dbReference type="Proteomes" id="UP000243876"/>
    </source>
</evidence>
<dbReference type="PROSITE" id="PS50030">
    <property type="entry name" value="UBA"/>
    <property type="match status" value="2"/>
</dbReference>
<dbReference type="Gene3D" id="1.10.8.10">
    <property type="entry name" value="DNA helicase RuvA subunit, C-terminal domain"/>
    <property type="match status" value="2"/>
</dbReference>
<evidence type="ECO:0000256" key="3">
    <source>
        <dbReference type="ARBA" id="ARBA00023204"/>
    </source>
</evidence>
<dbReference type="Proteomes" id="UP000243876">
    <property type="component" value="Unassembled WGS sequence"/>
</dbReference>
<keyword evidence="5" id="KW-0963">Cytoplasm</keyword>
<dbReference type="FunFam" id="1.10.8.10:FF:000002">
    <property type="entry name" value="UV excision repair protein RAD23 homolog"/>
    <property type="match status" value="1"/>
</dbReference>
<dbReference type="GO" id="GO:0006289">
    <property type="term" value="P:nucleotide-excision repair"/>
    <property type="evidence" value="ECO:0007669"/>
    <property type="project" value="UniProtKB-UniRule"/>
</dbReference>
<evidence type="ECO:0000256" key="1">
    <source>
        <dbReference type="ARBA" id="ARBA00022737"/>
    </source>
</evidence>
<feature type="compositionally biased region" description="Pro residues" evidence="6">
    <location>
        <begin position="220"/>
        <end position="232"/>
    </location>
</feature>
<keyword evidence="1" id="KW-0677">Repeat</keyword>
<comment type="similarity">
    <text evidence="5">Belongs to the RAD23 family.</text>
</comment>
<dbReference type="GO" id="GO:0003684">
    <property type="term" value="F:damaged DNA binding"/>
    <property type="evidence" value="ECO:0007669"/>
    <property type="project" value="UniProtKB-UniRule"/>
</dbReference>
<keyword evidence="4 5" id="KW-0539">Nucleus</keyword>
<dbReference type="Pfam" id="PF00627">
    <property type="entry name" value="UBA"/>
    <property type="match status" value="2"/>
</dbReference>
<accession>A0A0D6ENJ1</accession>